<comment type="caution">
    <text evidence="1">The sequence shown here is derived from an EMBL/GenBank/DDBJ whole genome shotgun (WGS) entry which is preliminary data.</text>
</comment>
<dbReference type="OrthoDB" id="16692at2759"/>
<evidence type="ECO:0000313" key="2">
    <source>
        <dbReference type="Proteomes" id="UP000494256"/>
    </source>
</evidence>
<dbReference type="AlphaFoldDB" id="A0A8S0Z9P4"/>
<name>A0A8S0Z9P4_ARCPL</name>
<protein>
    <submittedName>
        <fullName evidence="1">Uncharacterized protein</fullName>
    </submittedName>
</protein>
<dbReference type="Proteomes" id="UP000494256">
    <property type="component" value="Unassembled WGS sequence"/>
</dbReference>
<reference evidence="1 2" key="1">
    <citation type="submission" date="2020-04" db="EMBL/GenBank/DDBJ databases">
        <authorList>
            <person name="Wallbank WR R."/>
            <person name="Pardo Diaz C."/>
            <person name="Kozak K."/>
            <person name="Martin S."/>
            <person name="Jiggins C."/>
            <person name="Moest M."/>
            <person name="Warren A I."/>
            <person name="Byers J.R.P. K."/>
            <person name="Montejo-Kovacevich G."/>
            <person name="Yen C E."/>
        </authorList>
    </citation>
    <scope>NUCLEOTIDE SEQUENCE [LARGE SCALE GENOMIC DNA]</scope>
</reference>
<dbReference type="EMBL" id="CADEBD010000286">
    <property type="protein sequence ID" value="CAB3229638.1"/>
    <property type="molecule type" value="Genomic_DNA"/>
</dbReference>
<proteinExistence type="predicted"/>
<evidence type="ECO:0000313" key="1">
    <source>
        <dbReference type="EMBL" id="CAB3229638.1"/>
    </source>
</evidence>
<gene>
    <name evidence="1" type="ORF">APLA_LOCUS4219</name>
</gene>
<sequence>MAKRLEERDIENILSALESGDISEDEECIGDENELDYYPNVQDLIQDLEDAEELDQNDVDPDLAIEEDHPSDEFVVPGPSSSRALSDRILRRPYAIIKNILNPKEEGLQAVI</sequence>
<organism evidence="1 2">
    <name type="scientific">Arctia plantaginis</name>
    <name type="common">Wood tiger moth</name>
    <name type="synonym">Phalaena plantaginis</name>
    <dbReference type="NCBI Taxonomy" id="874455"/>
    <lineage>
        <taxon>Eukaryota</taxon>
        <taxon>Metazoa</taxon>
        <taxon>Ecdysozoa</taxon>
        <taxon>Arthropoda</taxon>
        <taxon>Hexapoda</taxon>
        <taxon>Insecta</taxon>
        <taxon>Pterygota</taxon>
        <taxon>Neoptera</taxon>
        <taxon>Endopterygota</taxon>
        <taxon>Lepidoptera</taxon>
        <taxon>Glossata</taxon>
        <taxon>Ditrysia</taxon>
        <taxon>Noctuoidea</taxon>
        <taxon>Erebidae</taxon>
        <taxon>Arctiinae</taxon>
        <taxon>Arctia</taxon>
    </lineage>
</organism>
<accession>A0A8S0Z9P4</accession>